<dbReference type="Proteomes" id="UP001595377">
    <property type="component" value="Unassembled WGS sequence"/>
</dbReference>
<dbReference type="InterPro" id="IPR039424">
    <property type="entry name" value="SBP_5"/>
</dbReference>
<keyword evidence="7" id="KW-1185">Reference proteome</keyword>
<dbReference type="PANTHER" id="PTHR30290">
    <property type="entry name" value="PERIPLASMIC BINDING COMPONENT OF ABC TRANSPORTER"/>
    <property type="match status" value="1"/>
</dbReference>
<evidence type="ECO:0000256" key="1">
    <source>
        <dbReference type="ARBA" id="ARBA00004418"/>
    </source>
</evidence>
<reference evidence="7" key="1">
    <citation type="journal article" date="2019" name="Int. J. Syst. Evol. Microbiol.">
        <title>The Global Catalogue of Microorganisms (GCM) 10K type strain sequencing project: providing services to taxonomists for standard genome sequencing and annotation.</title>
        <authorList>
            <consortium name="The Broad Institute Genomics Platform"/>
            <consortium name="The Broad Institute Genome Sequencing Center for Infectious Disease"/>
            <person name="Wu L."/>
            <person name="Ma J."/>
        </authorList>
    </citation>
    <scope>NUCLEOTIDE SEQUENCE [LARGE SCALE GENOMIC DNA]</scope>
    <source>
        <strain evidence="7">KCTC 52677</strain>
    </source>
</reference>
<evidence type="ECO:0000256" key="2">
    <source>
        <dbReference type="ARBA" id="ARBA00005695"/>
    </source>
</evidence>
<evidence type="ECO:0000259" key="5">
    <source>
        <dbReference type="Pfam" id="PF00496"/>
    </source>
</evidence>
<dbReference type="CDD" id="cd08508">
    <property type="entry name" value="PBP2_NikA_DppA_OppA_like_1"/>
    <property type="match status" value="1"/>
</dbReference>
<dbReference type="PIRSF" id="PIRSF002741">
    <property type="entry name" value="MppA"/>
    <property type="match status" value="1"/>
</dbReference>
<dbReference type="InterPro" id="IPR000914">
    <property type="entry name" value="SBP_5_dom"/>
</dbReference>
<dbReference type="Gene3D" id="3.40.190.10">
    <property type="entry name" value="Periplasmic binding protein-like II"/>
    <property type="match status" value="1"/>
</dbReference>
<dbReference type="Gene3D" id="3.10.105.10">
    <property type="entry name" value="Dipeptide-binding Protein, Domain 3"/>
    <property type="match status" value="1"/>
</dbReference>
<dbReference type="Pfam" id="PF00496">
    <property type="entry name" value="SBP_bac_5"/>
    <property type="match status" value="1"/>
</dbReference>
<keyword evidence="3" id="KW-0813">Transport</keyword>
<keyword evidence="4" id="KW-0732">Signal</keyword>
<organism evidence="6 7">
    <name type="scientific">Shinella pollutisoli</name>
    <dbReference type="NCBI Taxonomy" id="2250594"/>
    <lineage>
        <taxon>Bacteria</taxon>
        <taxon>Pseudomonadati</taxon>
        <taxon>Pseudomonadota</taxon>
        <taxon>Alphaproteobacteria</taxon>
        <taxon>Hyphomicrobiales</taxon>
        <taxon>Rhizobiaceae</taxon>
        <taxon>Shinella</taxon>
    </lineage>
</organism>
<feature type="domain" description="Solute-binding protein family 5" evidence="5">
    <location>
        <begin position="61"/>
        <end position="412"/>
    </location>
</feature>
<protein>
    <submittedName>
        <fullName evidence="6">ABC transporter substrate-binding protein</fullName>
    </submittedName>
</protein>
<comment type="similarity">
    <text evidence="2">Belongs to the bacterial solute-binding protein 5 family.</text>
</comment>
<sequence length="502" mass="54826">MLAAPAVAQEPKRDLVVATSQADAGRLDPHLASAGADKGGLNWVFNALVRIKPGETSPEFIEPDLAESWTSSADGTEWTFTLRQGVQCHGGYGEFTAEDAVYSIRRAASKETSAFSGDFAVFDKVEAPDPYTVKVTLKNPIPSLLGLLSNYHGGLMVCGKAAEKLGADFAKHPIGTGPFEFVEYLPQQYIKLKANTAYFRGTPQLDTVTYRYIPSDATRDLAFQSGEVDMIFGRQNNQWVERTLAVPGAVVVGMEPAELNALYLNKTVKPLDHIRVRQAIAHAIDRKLMVAFTGDKVAREAISVVPDGNLGVVNAGLLPHDPEKAKALLAEAGYPDGITLKTIQSSLPVLLKIMETLQAELKKSNITLDMQVVDHPTYMADIRKDLSQVTLYQAARFPVADVYLTQFFHSRSTVNTPGGVVNFSHCDVADAEIDAAKRELDPAKQKELWKIAQEKIVADVCAVPFSEQLVVWAWNGALDLGYDLQGSLNLVPQLTEQTHFTK</sequence>
<comment type="caution">
    <text evidence="6">The sequence shown here is derived from an EMBL/GenBank/DDBJ whole genome shotgun (WGS) entry which is preliminary data.</text>
</comment>
<comment type="subcellular location">
    <subcellularLocation>
        <location evidence="1">Periplasm</location>
    </subcellularLocation>
</comment>
<dbReference type="PANTHER" id="PTHR30290:SF9">
    <property type="entry name" value="OLIGOPEPTIDE-BINDING PROTEIN APPA"/>
    <property type="match status" value="1"/>
</dbReference>
<evidence type="ECO:0000256" key="4">
    <source>
        <dbReference type="ARBA" id="ARBA00022729"/>
    </source>
</evidence>
<dbReference type="Gene3D" id="3.90.76.10">
    <property type="entry name" value="Dipeptide-binding Protein, Domain 1"/>
    <property type="match status" value="1"/>
</dbReference>
<evidence type="ECO:0000256" key="3">
    <source>
        <dbReference type="ARBA" id="ARBA00022448"/>
    </source>
</evidence>
<evidence type="ECO:0000313" key="6">
    <source>
        <dbReference type="EMBL" id="MFC3074640.1"/>
    </source>
</evidence>
<evidence type="ECO:0000313" key="7">
    <source>
        <dbReference type="Proteomes" id="UP001595377"/>
    </source>
</evidence>
<dbReference type="SUPFAM" id="SSF53850">
    <property type="entry name" value="Periplasmic binding protein-like II"/>
    <property type="match status" value="1"/>
</dbReference>
<gene>
    <name evidence="6" type="ORF">ACFOHH_16130</name>
</gene>
<proteinExistence type="inferred from homology"/>
<dbReference type="InterPro" id="IPR030678">
    <property type="entry name" value="Peptide/Ni-bd"/>
</dbReference>
<dbReference type="EMBL" id="JBHRSP010000025">
    <property type="protein sequence ID" value="MFC3074640.1"/>
    <property type="molecule type" value="Genomic_DNA"/>
</dbReference>
<name>A0ABV7DI77_9HYPH</name>
<accession>A0ABV7DI77</accession>